<dbReference type="Pfam" id="PF00076">
    <property type="entry name" value="RRM_1"/>
    <property type="match status" value="1"/>
</dbReference>
<evidence type="ECO:0000256" key="8">
    <source>
        <dbReference type="SAM" id="SignalP"/>
    </source>
</evidence>
<dbReference type="SUPFAM" id="SSF54928">
    <property type="entry name" value="RNA-binding domain, RBD"/>
    <property type="match status" value="1"/>
</dbReference>
<dbReference type="InterPro" id="IPR000504">
    <property type="entry name" value="RRM_dom"/>
</dbReference>
<dbReference type="EnsemblMetazoa" id="Aqu2.1.21879_001">
    <property type="protein sequence ID" value="Aqu2.1.21879_001"/>
    <property type="gene ID" value="Aqu2.1.21879"/>
</dbReference>
<feature type="transmembrane region" description="Helical" evidence="7">
    <location>
        <begin position="444"/>
        <end position="465"/>
    </location>
</feature>
<keyword evidence="3 6" id="KW-0694">RNA-binding</keyword>
<dbReference type="CDD" id="cd12241">
    <property type="entry name" value="RRM_SF3B14"/>
    <property type="match status" value="1"/>
</dbReference>
<keyword evidence="7" id="KW-0472">Membrane</keyword>
<dbReference type="SMART" id="SM00360">
    <property type="entry name" value="RRM"/>
    <property type="match status" value="1"/>
</dbReference>
<keyword evidence="2" id="KW-0507">mRNA processing</keyword>
<dbReference type="InterPro" id="IPR034150">
    <property type="entry name" value="SF3B6_RRM"/>
</dbReference>
<dbReference type="InterPro" id="IPR012677">
    <property type="entry name" value="Nucleotide-bd_a/b_plait_sf"/>
</dbReference>
<keyword evidence="7" id="KW-1133">Transmembrane helix</keyword>
<feature type="chain" id="PRO_5011987717" description="RRM domain-containing protein" evidence="8">
    <location>
        <begin position="25"/>
        <end position="664"/>
    </location>
</feature>
<evidence type="ECO:0000313" key="11">
    <source>
        <dbReference type="EnsemblMetazoa" id="Aqu2.1.21879_001"/>
    </source>
</evidence>
<evidence type="ECO:0000256" key="7">
    <source>
        <dbReference type="SAM" id="Phobius"/>
    </source>
</evidence>
<dbReference type="GO" id="GO:0005634">
    <property type="term" value="C:nucleus"/>
    <property type="evidence" value="ECO:0007669"/>
    <property type="project" value="UniProtKB-SubCell"/>
</dbReference>
<dbReference type="GO" id="GO:0003729">
    <property type="term" value="F:mRNA binding"/>
    <property type="evidence" value="ECO:0007669"/>
    <property type="project" value="TreeGrafter"/>
</dbReference>
<dbReference type="PROSITE" id="PS50835">
    <property type="entry name" value="IG_LIKE"/>
    <property type="match status" value="1"/>
</dbReference>
<dbReference type="InterPro" id="IPR035979">
    <property type="entry name" value="RBD_domain_sf"/>
</dbReference>
<keyword evidence="4" id="KW-0508">mRNA splicing</keyword>
<evidence type="ECO:0000256" key="2">
    <source>
        <dbReference type="ARBA" id="ARBA00022664"/>
    </source>
</evidence>
<evidence type="ECO:0000256" key="5">
    <source>
        <dbReference type="ARBA" id="ARBA00023242"/>
    </source>
</evidence>
<dbReference type="Gene3D" id="3.30.70.330">
    <property type="match status" value="1"/>
</dbReference>
<dbReference type="eggNOG" id="KOG0114">
    <property type="taxonomic scope" value="Eukaryota"/>
</dbReference>
<dbReference type="InterPro" id="IPR050374">
    <property type="entry name" value="RRT5_SRSF_SR"/>
</dbReference>
<dbReference type="SMART" id="SM00408">
    <property type="entry name" value="IGc2"/>
    <property type="match status" value="2"/>
</dbReference>
<dbReference type="GO" id="GO:0006397">
    <property type="term" value="P:mRNA processing"/>
    <property type="evidence" value="ECO:0007669"/>
    <property type="project" value="UniProtKB-KW"/>
</dbReference>
<feature type="signal peptide" evidence="8">
    <location>
        <begin position="1"/>
        <end position="24"/>
    </location>
</feature>
<feature type="domain" description="Ig-like" evidence="10">
    <location>
        <begin position="216"/>
        <end position="296"/>
    </location>
</feature>
<proteinExistence type="predicted"/>
<evidence type="ECO:0000256" key="6">
    <source>
        <dbReference type="PROSITE-ProRule" id="PRU00176"/>
    </source>
</evidence>
<dbReference type="FunFam" id="3.30.70.330:FF:000604">
    <property type="entry name" value="Splicing factor 3B, subunit 6"/>
    <property type="match status" value="1"/>
</dbReference>
<evidence type="ECO:0000259" key="10">
    <source>
        <dbReference type="PROSITE" id="PS50835"/>
    </source>
</evidence>
<organism evidence="11">
    <name type="scientific">Amphimedon queenslandica</name>
    <name type="common">Sponge</name>
    <dbReference type="NCBI Taxonomy" id="400682"/>
    <lineage>
        <taxon>Eukaryota</taxon>
        <taxon>Metazoa</taxon>
        <taxon>Porifera</taxon>
        <taxon>Demospongiae</taxon>
        <taxon>Heteroscleromorpha</taxon>
        <taxon>Haplosclerida</taxon>
        <taxon>Niphatidae</taxon>
        <taxon>Amphimedon</taxon>
    </lineage>
</organism>
<dbReference type="Gene3D" id="2.60.40.10">
    <property type="entry name" value="Immunoglobulins"/>
    <property type="match status" value="1"/>
</dbReference>
<evidence type="ECO:0008006" key="12">
    <source>
        <dbReference type="Google" id="ProtNLM"/>
    </source>
</evidence>
<dbReference type="SMART" id="SM00409">
    <property type="entry name" value="IG"/>
    <property type="match status" value="2"/>
</dbReference>
<dbReference type="InterPro" id="IPR036179">
    <property type="entry name" value="Ig-like_dom_sf"/>
</dbReference>
<dbReference type="SUPFAM" id="SSF48726">
    <property type="entry name" value="Immunoglobulin"/>
    <property type="match status" value="2"/>
</dbReference>
<dbReference type="InterPro" id="IPR013783">
    <property type="entry name" value="Ig-like_fold"/>
</dbReference>
<dbReference type="GO" id="GO:0008380">
    <property type="term" value="P:RNA splicing"/>
    <property type="evidence" value="ECO:0007669"/>
    <property type="project" value="UniProtKB-KW"/>
</dbReference>
<reference evidence="11" key="1">
    <citation type="submission" date="2017-05" db="UniProtKB">
        <authorList>
            <consortium name="EnsemblMetazoa"/>
        </authorList>
    </citation>
    <scope>IDENTIFICATION</scope>
</reference>
<dbReference type="GO" id="GO:0005737">
    <property type="term" value="C:cytoplasm"/>
    <property type="evidence" value="ECO:0007669"/>
    <property type="project" value="TreeGrafter"/>
</dbReference>
<dbReference type="InterPro" id="IPR003598">
    <property type="entry name" value="Ig_sub2"/>
</dbReference>
<dbReference type="OrthoDB" id="275748at2759"/>
<feature type="domain" description="RRM" evidence="9">
    <location>
        <begin position="558"/>
        <end position="633"/>
    </location>
</feature>
<keyword evidence="8" id="KW-0732">Signal</keyword>
<dbReference type="STRING" id="400682.A0A1X7U351"/>
<sequence>MFLSHFLFVDLLIGLTIISAPVQGSLVWVYTPASKVLLQPYPGESFTIYCFTDNSSHDSLSFKLNSQTLSTNDNITIETVPLPSHAGKQLQLTINAFGMATAGILTCQAHSDGSVIQEINESITGQNYSLSIAGFLIEGHTESLHCRFYSPGRNASGYTWRGRSNNSQEFVLLAGNSSVLNVNFSLIFDEYSCEVSVTPTNFKLTTNRTVTAYFIPKLTANSTIASTVLIGESITLHCSITGTDLKYTWSRQDGVPLSSLKALTLHNVCYTSTGLYRCTASSLAGNESQIHYLTVQGIPSSPVITDAVTSPGSLVLRVRTMYPGDTNIRFIVNVTNVSDGSIISSTTHHFDNYQSNDIVNIDISIPNGGSVSVSIVTINQYGASDNIIQVFTIDPIFSTTVSIITTSVTASLSASISTTTGSIITNTPTSTPQTVDRSGLSSGAIAGITISIFIILIVFIILFALQHLCLRKKYKKSASDKEVTALGNTLSIPSASNEVYAAIVNVQENVAYSQRHTITAANPPTGSSTTPAKKKQYGKMALAAARRANVRLPPEVNRILYVRNLPFEVSTEEMYDIFGKYGPIRQIRLGIAPNTRGTAFVVYEDIFDAKNACEHLSGFNVCNRYLVVLYYQPHKAFKKMNKDLKQDQIELLKTKYGIDLEADK</sequence>
<dbReference type="InParanoid" id="A0A1X7U351"/>
<dbReference type="AlphaFoldDB" id="A0A1X7U351"/>
<evidence type="ECO:0000256" key="3">
    <source>
        <dbReference type="ARBA" id="ARBA00022884"/>
    </source>
</evidence>
<name>A0A1X7U351_AMPQE</name>
<evidence type="ECO:0000256" key="4">
    <source>
        <dbReference type="ARBA" id="ARBA00023187"/>
    </source>
</evidence>
<keyword evidence="5" id="KW-0539">Nucleus</keyword>
<comment type="subcellular location">
    <subcellularLocation>
        <location evidence="1">Nucleus</location>
    </subcellularLocation>
</comment>
<keyword evidence="7" id="KW-0812">Transmembrane</keyword>
<evidence type="ECO:0000256" key="1">
    <source>
        <dbReference type="ARBA" id="ARBA00004123"/>
    </source>
</evidence>
<dbReference type="InterPro" id="IPR003599">
    <property type="entry name" value="Ig_sub"/>
</dbReference>
<dbReference type="InterPro" id="IPR007110">
    <property type="entry name" value="Ig-like_dom"/>
</dbReference>
<accession>A0A1X7U351</accession>
<protein>
    <recommendedName>
        <fullName evidence="12">RRM domain-containing protein</fullName>
    </recommendedName>
</protein>
<dbReference type="PROSITE" id="PS50102">
    <property type="entry name" value="RRM"/>
    <property type="match status" value="1"/>
</dbReference>
<dbReference type="PANTHER" id="PTHR23003">
    <property type="entry name" value="RNA RECOGNITION MOTIF RRM DOMAIN CONTAINING PROTEIN"/>
    <property type="match status" value="1"/>
</dbReference>
<dbReference type="Pfam" id="PF13895">
    <property type="entry name" value="Ig_2"/>
    <property type="match status" value="1"/>
</dbReference>
<evidence type="ECO:0000259" key="9">
    <source>
        <dbReference type="PROSITE" id="PS50102"/>
    </source>
</evidence>